<evidence type="ECO:0000313" key="7">
    <source>
        <dbReference type="Proteomes" id="UP000007962"/>
    </source>
</evidence>
<dbReference type="HOGENOM" id="CLU_069356_15_10_11"/>
<dbReference type="PANTHER" id="PTHR30055:SF234">
    <property type="entry name" value="HTH-TYPE TRANSCRIPTIONAL REGULATOR BETI"/>
    <property type="match status" value="1"/>
</dbReference>
<feature type="DNA-binding region" description="H-T-H motif" evidence="4">
    <location>
        <begin position="31"/>
        <end position="50"/>
    </location>
</feature>
<dbReference type="PRINTS" id="PR00455">
    <property type="entry name" value="HTHTETR"/>
</dbReference>
<dbReference type="AlphaFoldDB" id="C5BXP9"/>
<evidence type="ECO:0000256" key="3">
    <source>
        <dbReference type="ARBA" id="ARBA00023163"/>
    </source>
</evidence>
<dbReference type="KEGG" id="bcv:Bcav_2687"/>
<dbReference type="InterPro" id="IPR001647">
    <property type="entry name" value="HTH_TetR"/>
</dbReference>
<reference evidence="6 7" key="1">
    <citation type="journal article" date="2009" name="Stand. Genomic Sci.">
        <title>Complete genome sequence of Beutenbergia cavernae type strain (HKI 0122).</title>
        <authorList>
            <person name="Land M."/>
            <person name="Pukall R."/>
            <person name="Abt B."/>
            <person name="Goker M."/>
            <person name="Rohde M."/>
            <person name="Glavina Del Rio T."/>
            <person name="Tice H."/>
            <person name="Copeland A."/>
            <person name="Cheng J.F."/>
            <person name="Lucas S."/>
            <person name="Chen F."/>
            <person name="Nolan M."/>
            <person name="Bruce D."/>
            <person name="Goodwin L."/>
            <person name="Pitluck S."/>
            <person name="Ivanova N."/>
            <person name="Mavromatis K."/>
            <person name="Ovchinnikova G."/>
            <person name="Pati A."/>
            <person name="Chen A."/>
            <person name="Palaniappan K."/>
            <person name="Hauser L."/>
            <person name="Chang Y.J."/>
            <person name="Jefferies C.C."/>
            <person name="Saunders E."/>
            <person name="Brettin T."/>
            <person name="Detter J.C."/>
            <person name="Han C."/>
            <person name="Chain P."/>
            <person name="Bristow J."/>
            <person name="Eisen J.A."/>
            <person name="Markowitz V."/>
            <person name="Hugenholtz P."/>
            <person name="Kyrpides N.C."/>
            <person name="Klenk H.P."/>
            <person name="Lapidus A."/>
        </authorList>
    </citation>
    <scope>NUCLEOTIDE SEQUENCE [LARGE SCALE GENOMIC DNA]</scope>
    <source>
        <strain evidence="7">ATCC BAA-8 / DSM 12333 / NBRC 16432</strain>
    </source>
</reference>
<dbReference type="PROSITE" id="PS50977">
    <property type="entry name" value="HTH_TETR_2"/>
    <property type="match status" value="1"/>
</dbReference>
<keyword evidence="7" id="KW-1185">Reference proteome</keyword>
<dbReference type="GO" id="GO:0000976">
    <property type="term" value="F:transcription cis-regulatory region binding"/>
    <property type="evidence" value="ECO:0007669"/>
    <property type="project" value="TreeGrafter"/>
</dbReference>
<evidence type="ECO:0000256" key="4">
    <source>
        <dbReference type="PROSITE-ProRule" id="PRU00335"/>
    </source>
</evidence>
<proteinExistence type="predicted"/>
<dbReference type="EMBL" id="CP001618">
    <property type="protein sequence ID" value="ACQ80932.1"/>
    <property type="molecule type" value="Genomic_DNA"/>
</dbReference>
<dbReference type="Gene3D" id="1.10.357.10">
    <property type="entry name" value="Tetracycline Repressor, domain 2"/>
    <property type="match status" value="1"/>
</dbReference>
<dbReference type="PANTHER" id="PTHR30055">
    <property type="entry name" value="HTH-TYPE TRANSCRIPTIONAL REGULATOR RUTR"/>
    <property type="match status" value="1"/>
</dbReference>
<dbReference type="Proteomes" id="UP000007962">
    <property type="component" value="Chromosome"/>
</dbReference>
<evidence type="ECO:0000259" key="5">
    <source>
        <dbReference type="PROSITE" id="PS50977"/>
    </source>
</evidence>
<name>C5BXP9_BEUC1</name>
<dbReference type="SUPFAM" id="SSF46689">
    <property type="entry name" value="Homeodomain-like"/>
    <property type="match status" value="1"/>
</dbReference>
<feature type="domain" description="HTH tetR-type" evidence="5">
    <location>
        <begin position="8"/>
        <end position="68"/>
    </location>
</feature>
<dbReference type="eggNOG" id="COG1309">
    <property type="taxonomic scope" value="Bacteria"/>
</dbReference>
<dbReference type="OrthoDB" id="9816296at2"/>
<dbReference type="Pfam" id="PF00440">
    <property type="entry name" value="TetR_N"/>
    <property type="match status" value="1"/>
</dbReference>
<dbReference type="GO" id="GO:0003700">
    <property type="term" value="F:DNA-binding transcription factor activity"/>
    <property type="evidence" value="ECO:0007669"/>
    <property type="project" value="TreeGrafter"/>
</dbReference>
<evidence type="ECO:0000256" key="2">
    <source>
        <dbReference type="ARBA" id="ARBA00023125"/>
    </source>
</evidence>
<evidence type="ECO:0000256" key="1">
    <source>
        <dbReference type="ARBA" id="ARBA00023015"/>
    </source>
</evidence>
<dbReference type="RefSeq" id="WP_015883172.1">
    <property type="nucleotide sequence ID" value="NC_012669.1"/>
</dbReference>
<dbReference type="STRING" id="471853.Bcav_2687"/>
<keyword evidence="1" id="KW-0805">Transcription regulation</keyword>
<organism evidence="6 7">
    <name type="scientific">Beutenbergia cavernae (strain ATCC BAA-8 / DSM 12333 / CCUG 43141 / JCM 11478 / NBRC 16432 / NCIMB 13614 / HKI 0122)</name>
    <dbReference type="NCBI Taxonomy" id="471853"/>
    <lineage>
        <taxon>Bacteria</taxon>
        <taxon>Bacillati</taxon>
        <taxon>Actinomycetota</taxon>
        <taxon>Actinomycetes</taxon>
        <taxon>Micrococcales</taxon>
        <taxon>Beutenbergiaceae</taxon>
        <taxon>Beutenbergia</taxon>
    </lineage>
</organism>
<gene>
    <name evidence="6" type="ordered locus">Bcav_2687</name>
</gene>
<keyword evidence="3" id="KW-0804">Transcription</keyword>
<keyword evidence="2 4" id="KW-0238">DNA-binding</keyword>
<protein>
    <submittedName>
        <fullName evidence="6">Transcriptional regulator, TetR family</fullName>
    </submittedName>
</protein>
<sequence length="202" mass="21460">MPRLADHDERRHQITDAARRVVARGGLPAATFQSVAAEAGVSVRLVQYYFGSKREFLLATHRAVVMDAAERFAGRLADLGEGAAPHDVVRGVLMELLPTDPARREDAIVLEAFHNAALTGSEASAGDLLGAPRALVDLVAGQVRRARSTASGSAEATDAETDAWIVVLAASGLTQAMLIDAGFAADADTLVDRILNRFLPRH</sequence>
<evidence type="ECO:0000313" key="6">
    <source>
        <dbReference type="EMBL" id="ACQ80932.1"/>
    </source>
</evidence>
<dbReference type="InterPro" id="IPR009057">
    <property type="entry name" value="Homeodomain-like_sf"/>
</dbReference>
<accession>C5BXP9</accession>
<dbReference type="InterPro" id="IPR050109">
    <property type="entry name" value="HTH-type_TetR-like_transc_reg"/>
</dbReference>